<dbReference type="GO" id="GO:0006281">
    <property type="term" value="P:DNA repair"/>
    <property type="evidence" value="ECO:0007669"/>
    <property type="project" value="TreeGrafter"/>
</dbReference>
<dbReference type="NCBIfam" id="TIGR01509">
    <property type="entry name" value="HAD-SF-IA-v3"/>
    <property type="match status" value="1"/>
</dbReference>
<dbReference type="Proteomes" id="UP000240424">
    <property type="component" value="Unassembled WGS sequence"/>
</dbReference>
<organism evidence="1 2">
    <name type="scientific">Mycobacterium numidiamassiliense</name>
    <dbReference type="NCBI Taxonomy" id="1841861"/>
    <lineage>
        <taxon>Bacteria</taxon>
        <taxon>Bacillati</taxon>
        <taxon>Actinomycetota</taxon>
        <taxon>Actinomycetes</taxon>
        <taxon>Mycobacteriales</taxon>
        <taxon>Mycobacteriaceae</taxon>
        <taxon>Mycobacterium</taxon>
    </lineage>
</organism>
<dbReference type="InterPro" id="IPR023214">
    <property type="entry name" value="HAD_sf"/>
</dbReference>
<dbReference type="SFLD" id="SFLDG01135">
    <property type="entry name" value="C1.5.6:_HAD__Beta-PGM__Phospha"/>
    <property type="match status" value="1"/>
</dbReference>
<dbReference type="Gene3D" id="3.40.50.1000">
    <property type="entry name" value="HAD superfamily/HAD-like"/>
    <property type="match status" value="1"/>
</dbReference>
<sequence length="224" mass="23670">MNSPAVLFDVDGTLVDSTYLHVYAWQCAFDDVGVPISAWQLHRCIGMDGSMLVRTLSHDAPSEVQDRLSDAHGHYYREVSSRLAPLPGARELLHRVADLGLQVVLASSAPDDELDTLRKVLSCDDVIAETTSSRDVDTAKPDPGIVQVALDRAGVTAEQAVFVGDAVWDAQAAASAGLPCIGLLSGGISAAELAAAGAAPIFADPQDLLDHLDSTRIAALTTRR</sequence>
<evidence type="ECO:0000313" key="1">
    <source>
        <dbReference type="EMBL" id="SPM39969.1"/>
    </source>
</evidence>
<dbReference type="SUPFAM" id="SSF56784">
    <property type="entry name" value="HAD-like"/>
    <property type="match status" value="1"/>
</dbReference>
<gene>
    <name evidence="1" type="ORF">MNAB215_2163</name>
</gene>
<dbReference type="Pfam" id="PF13419">
    <property type="entry name" value="HAD_2"/>
    <property type="match status" value="1"/>
</dbReference>
<dbReference type="InterPro" id="IPR050155">
    <property type="entry name" value="HAD-like_hydrolase_sf"/>
</dbReference>
<dbReference type="InterPro" id="IPR041492">
    <property type="entry name" value="HAD_2"/>
</dbReference>
<dbReference type="InterPro" id="IPR006439">
    <property type="entry name" value="HAD-SF_hydro_IA"/>
</dbReference>
<dbReference type="NCBIfam" id="TIGR01549">
    <property type="entry name" value="HAD-SF-IA-v1"/>
    <property type="match status" value="1"/>
</dbReference>
<accession>A0A2U3P891</accession>
<dbReference type="RefSeq" id="WP_077078855.1">
    <property type="nucleotide sequence ID" value="NZ_FUEZ01000004.1"/>
</dbReference>
<dbReference type="GO" id="GO:0008967">
    <property type="term" value="F:phosphoglycolate phosphatase activity"/>
    <property type="evidence" value="ECO:0007669"/>
    <property type="project" value="TreeGrafter"/>
</dbReference>
<dbReference type="OrthoDB" id="9793014at2"/>
<dbReference type="SFLD" id="SFLDS00003">
    <property type="entry name" value="Haloacid_Dehalogenase"/>
    <property type="match status" value="1"/>
</dbReference>
<dbReference type="GO" id="GO:0005829">
    <property type="term" value="C:cytosol"/>
    <property type="evidence" value="ECO:0007669"/>
    <property type="project" value="TreeGrafter"/>
</dbReference>
<reference evidence="1 2" key="1">
    <citation type="submission" date="2017-01" db="EMBL/GenBank/DDBJ databases">
        <authorList>
            <consortium name="Urmite Genomes"/>
        </authorList>
    </citation>
    <scope>NUCLEOTIDE SEQUENCE [LARGE SCALE GENOMIC DNA]</scope>
    <source>
        <strain evidence="1 2">AB215</strain>
    </source>
</reference>
<protein>
    <submittedName>
        <fullName evidence="1">Phosphoglycolate phosphatase, HAD superfamily</fullName>
    </submittedName>
</protein>
<dbReference type="PANTHER" id="PTHR43434">
    <property type="entry name" value="PHOSPHOGLYCOLATE PHOSPHATASE"/>
    <property type="match status" value="1"/>
</dbReference>
<dbReference type="STRING" id="1841861.GCA_900157365_00480"/>
<dbReference type="InterPro" id="IPR023198">
    <property type="entry name" value="PGP-like_dom2"/>
</dbReference>
<dbReference type="EMBL" id="FUEZ01000004">
    <property type="protein sequence ID" value="SPM39969.1"/>
    <property type="molecule type" value="Genomic_DNA"/>
</dbReference>
<evidence type="ECO:0000313" key="2">
    <source>
        <dbReference type="Proteomes" id="UP000240424"/>
    </source>
</evidence>
<dbReference type="AlphaFoldDB" id="A0A2U3P891"/>
<keyword evidence="2" id="KW-1185">Reference proteome</keyword>
<dbReference type="PANTHER" id="PTHR43434:SF16">
    <property type="entry name" value="BLL8046 PROTEIN"/>
    <property type="match status" value="1"/>
</dbReference>
<name>A0A2U3P891_9MYCO</name>
<dbReference type="Gene3D" id="1.10.150.240">
    <property type="entry name" value="Putative phosphatase, domain 2"/>
    <property type="match status" value="1"/>
</dbReference>
<dbReference type="SFLD" id="SFLDG01129">
    <property type="entry name" value="C1.5:_HAD__Beta-PGM__Phosphata"/>
    <property type="match status" value="1"/>
</dbReference>
<proteinExistence type="predicted"/>
<dbReference type="InterPro" id="IPR036412">
    <property type="entry name" value="HAD-like_sf"/>
</dbReference>